<feature type="coiled-coil region" evidence="1">
    <location>
        <begin position="10"/>
        <end position="37"/>
    </location>
</feature>
<evidence type="ECO:0000313" key="2">
    <source>
        <dbReference type="EMBL" id="BDB99013.1"/>
    </source>
</evidence>
<dbReference type="KEGG" id="scas:SACC_20300"/>
<evidence type="ECO:0000313" key="3">
    <source>
        <dbReference type="Proteomes" id="UP001319921"/>
    </source>
</evidence>
<proteinExistence type="predicted"/>
<evidence type="ECO:0000256" key="1">
    <source>
        <dbReference type="SAM" id="Coils"/>
    </source>
</evidence>
<organism evidence="2 3">
    <name type="scientific">Saccharolobus caldissimus</name>
    <dbReference type="NCBI Taxonomy" id="1702097"/>
    <lineage>
        <taxon>Archaea</taxon>
        <taxon>Thermoproteota</taxon>
        <taxon>Thermoprotei</taxon>
        <taxon>Sulfolobales</taxon>
        <taxon>Sulfolobaceae</taxon>
        <taxon>Saccharolobus</taxon>
    </lineage>
</organism>
<dbReference type="AlphaFoldDB" id="A0AAQ4CT82"/>
<name>A0AAQ4CT82_9CREN</name>
<keyword evidence="3" id="KW-1185">Reference proteome</keyword>
<accession>A0AAQ4CT82</accession>
<dbReference type="Proteomes" id="UP001319921">
    <property type="component" value="Chromosome"/>
</dbReference>
<gene>
    <name evidence="2" type="ORF">SACC_20300</name>
</gene>
<keyword evidence="1" id="KW-0175">Coiled coil</keyword>
<sequence>MKERLGRNLNDAEKLALKQLVELLKNLENMVKEVEDMIISKIPQPVIESGSWFD</sequence>
<protein>
    <submittedName>
        <fullName evidence="2">Uncharacterized protein</fullName>
    </submittedName>
</protein>
<dbReference type="EMBL" id="AP025226">
    <property type="protein sequence ID" value="BDB99013.1"/>
    <property type="molecule type" value="Genomic_DNA"/>
</dbReference>
<reference evidence="2 3" key="1">
    <citation type="journal article" date="2022" name="Microbiol. Resour. Announc.">
        <title>Complete Genome Sequence of the Hyperthermophilic and Acidophilic Archaeon Saccharolobus caldissimus Strain HS-3T.</title>
        <authorList>
            <person name="Sakai H.D."/>
            <person name="Kurosawa N."/>
        </authorList>
    </citation>
    <scope>NUCLEOTIDE SEQUENCE [LARGE SCALE GENOMIC DNA]</scope>
    <source>
        <strain evidence="2 3">JCM32116</strain>
    </source>
</reference>